<sequence length="33" mass="3777">MRSVMQTTQSALKRPSETLFSSFQTAFIRMAKP</sequence>
<evidence type="ECO:0000313" key="1">
    <source>
        <dbReference type="EMBL" id="CCA45515.1"/>
    </source>
</evidence>
<protein>
    <submittedName>
        <fullName evidence="1">Uncharacterized protein</fullName>
    </submittedName>
</protein>
<proteinExistence type="predicted"/>
<gene>
    <name evidence="1" type="ORF">NMALPHA522_1974</name>
</gene>
<reference evidence="1" key="1">
    <citation type="submission" date="2011-03" db="EMBL/GenBank/DDBJ databases">
        <title>Draft genome of Neisseria meningitidis strain alpha522.</title>
        <authorList>
            <person name="Schoen C."/>
            <person name="Blom J."/>
        </authorList>
    </citation>
    <scope>NUCLEOTIDE SEQUENCE</scope>
    <source>
        <strain evidence="1">Alpha522</strain>
    </source>
</reference>
<dbReference type="AlphaFoldDB" id="I4E847"/>
<accession>I4E847</accession>
<name>I4E847_NEIME</name>
<organism evidence="1">
    <name type="scientific">Neisseria meningitidis alpha522</name>
    <dbReference type="NCBI Taxonomy" id="996307"/>
    <lineage>
        <taxon>Bacteria</taxon>
        <taxon>Pseudomonadati</taxon>
        <taxon>Pseudomonadota</taxon>
        <taxon>Betaproteobacteria</taxon>
        <taxon>Neisseriales</taxon>
        <taxon>Neisseriaceae</taxon>
        <taxon>Neisseria</taxon>
    </lineage>
</organism>
<dbReference type="EMBL" id="FR845715">
    <property type="protein sequence ID" value="CCA45515.1"/>
    <property type="molecule type" value="Genomic_DNA"/>
</dbReference>